<dbReference type="CDD" id="cd14279">
    <property type="entry name" value="CUE"/>
    <property type="match status" value="1"/>
</dbReference>
<feature type="region of interest" description="Disordered" evidence="2">
    <location>
        <begin position="119"/>
        <end position="138"/>
    </location>
</feature>
<dbReference type="EMBL" id="HBFQ01054278">
    <property type="protein sequence ID" value="CAD8864242.1"/>
    <property type="molecule type" value="Transcribed_RNA"/>
</dbReference>
<evidence type="ECO:0000313" key="3">
    <source>
        <dbReference type="EMBL" id="CAD8864242.1"/>
    </source>
</evidence>
<evidence type="ECO:0008006" key="4">
    <source>
        <dbReference type="Google" id="ProtNLM"/>
    </source>
</evidence>
<keyword evidence="1" id="KW-0175">Coiled coil</keyword>
<feature type="region of interest" description="Disordered" evidence="2">
    <location>
        <begin position="173"/>
        <end position="266"/>
    </location>
</feature>
<evidence type="ECO:0000256" key="2">
    <source>
        <dbReference type="SAM" id="MobiDB-lite"/>
    </source>
</evidence>
<name>A0A7S1AT10_NOCSC</name>
<gene>
    <name evidence="3" type="ORF">NSCI0253_LOCUS38597</name>
</gene>
<feature type="compositionally biased region" description="Acidic residues" evidence="2">
    <location>
        <begin position="251"/>
        <end position="266"/>
    </location>
</feature>
<evidence type="ECO:0000256" key="1">
    <source>
        <dbReference type="SAM" id="Coils"/>
    </source>
</evidence>
<proteinExistence type="predicted"/>
<dbReference type="AlphaFoldDB" id="A0A7S1AT10"/>
<feature type="coiled-coil region" evidence="1">
    <location>
        <begin position="41"/>
        <end position="68"/>
    </location>
</feature>
<reference evidence="3" key="1">
    <citation type="submission" date="2021-01" db="EMBL/GenBank/DDBJ databases">
        <authorList>
            <person name="Corre E."/>
            <person name="Pelletier E."/>
            <person name="Niang G."/>
            <person name="Scheremetjew M."/>
            <person name="Finn R."/>
            <person name="Kale V."/>
            <person name="Holt S."/>
            <person name="Cochrane G."/>
            <person name="Meng A."/>
            <person name="Brown T."/>
            <person name="Cohen L."/>
        </authorList>
    </citation>
    <scope>NUCLEOTIDE SEQUENCE</scope>
</reference>
<protein>
    <recommendedName>
        <fullName evidence="4">CUE domain-containing protein</fullName>
    </recommendedName>
</protein>
<organism evidence="3">
    <name type="scientific">Noctiluca scintillans</name>
    <name type="common">Sea sparkle</name>
    <name type="synonym">Red tide dinoflagellate</name>
    <dbReference type="NCBI Taxonomy" id="2966"/>
    <lineage>
        <taxon>Eukaryota</taxon>
        <taxon>Sar</taxon>
        <taxon>Alveolata</taxon>
        <taxon>Dinophyceae</taxon>
        <taxon>Noctilucales</taxon>
        <taxon>Noctilucaceae</taxon>
        <taxon>Noctiluca</taxon>
    </lineage>
</organism>
<sequence length="266" mass="28900">MTETQTASAPAASHRKGAQLNFFDIPEMMPGAQPGANPAERERFEQRCRELHQECEQEEREIAAERHAASGAGRETEIQAMFPTLDADLIRGILADASSPQVAIDTLLALVTAVNDVGVPEGQPAVTTPPPRDLGVNSEEYFPSLLDSSGWQVPGRAQLDANETCDTPEYAARAKTGVSAPEPPRAPRAPQGAWGKPRREKKTEEYAEPEYQPTDYDMRHSAGAKRVQRQILFGRGAGRGAGARAKNQDVQEPDEEDAEDDGVEVD</sequence>
<accession>A0A7S1AT10</accession>